<keyword evidence="2" id="KW-1185">Reference proteome</keyword>
<evidence type="ECO:0008006" key="3">
    <source>
        <dbReference type="Google" id="ProtNLM"/>
    </source>
</evidence>
<gene>
    <name evidence="1" type="ORF">ACFQNF_11365</name>
</gene>
<name>A0ABW2QXQ3_9NEIS</name>
<sequence length="113" mass="13188">MSQPDWYEWAQNERAIGEYFLAENPLWFKQVCQLLFDCNPMMINLVANPEDYASEVGSILRILPQCQSVQDVQDVLYNVFTQWFSPEFAGGLSQYADTAQKLWALWLNQQLDD</sequence>
<dbReference type="InterPro" id="IPR023162">
    <property type="entry name" value="Apc36109-like_dom_sf"/>
</dbReference>
<accession>A0ABW2QXQ3</accession>
<dbReference type="RefSeq" id="WP_380188082.1">
    <property type="nucleotide sequence ID" value="NZ_JBHTBQ010000019.1"/>
</dbReference>
<proteinExistence type="predicted"/>
<organism evidence="1 2">
    <name type="scientific">Iodobacter arcticus</name>
    <dbReference type="NCBI Taxonomy" id="590593"/>
    <lineage>
        <taxon>Bacteria</taxon>
        <taxon>Pseudomonadati</taxon>
        <taxon>Pseudomonadota</taxon>
        <taxon>Betaproteobacteria</taxon>
        <taxon>Neisseriales</taxon>
        <taxon>Chitinibacteraceae</taxon>
        <taxon>Iodobacter</taxon>
    </lineage>
</organism>
<dbReference type="Proteomes" id="UP001596473">
    <property type="component" value="Unassembled WGS sequence"/>
</dbReference>
<reference evidence="2" key="1">
    <citation type="journal article" date="2019" name="Int. J. Syst. Evol. Microbiol.">
        <title>The Global Catalogue of Microorganisms (GCM) 10K type strain sequencing project: providing services to taxonomists for standard genome sequencing and annotation.</title>
        <authorList>
            <consortium name="The Broad Institute Genomics Platform"/>
            <consortium name="The Broad Institute Genome Sequencing Center for Infectious Disease"/>
            <person name="Wu L."/>
            <person name="Ma J."/>
        </authorList>
    </citation>
    <scope>NUCLEOTIDE SEQUENCE [LARGE SCALE GENOMIC DNA]</scope>
    <source>
        <strain evidence="2">CCUG 62945</strain>
    </source>
</reference>
<dbReference type="Gene3D" id="1.10.340.20">
    <property type="entry name" value="Apc36109-like domain"/>
    <property type="match status" value="1"/>
</dbReference>
<comment type="caution">
    <text evidence="1">The sequence shown here is derived from an EMBL/GenBank/DDBJ whole genome shotgun (WGS) entry which is preliminary data.</text>
</comment>
<dbReference type="EMBL" id="JBHTBQ010000019">
    <property type="protein sequence ID" value="MFC7420468.1"/>
    <property type="molecule type" value="Genomic_DNA"/>
</dbReference>
<protein>
    <recommendedName>
        <fullName evidence="3">CdiI immunity protein domain-containing protein</fullName>
    </recommendedName>
</protein>
<evidence type="ECO:0000313" key="2">
    <source>
        <dbReference type="Proteomes" id="UP001596473"/>
    </source>
</evidence>
<evidence type="ECO:0000313" key="1">
    <source>
        <dbReference type="EMBL" id="MFC7420468.1"/>
    </source>
</evidence>